<comment type="caution">
    <text evidence="1">The sequence shown here is derived from an EMBL/GenBank/DDBJ whole genome shotgun (WGS) entry which is preliminary data.</text>
</comment>
<name>A0ABS1S0N8_9RHOB</name>
<keyword evidence="2" id="KW-1185">Reference proteome</keyword>
<evidence type="ECO:0000313" key="2">
    <source>
        <dbReference type="Proteomes" id="UP000644749"/>
    </source>
</evidence>
<dbReference type="Proteomes" id="UP000644749">
    <property type="component" value="Unassembled WGS sequence"/>
</dbReference>
<accession>A0ABS1S0N8</accession>
<protein>
    <submittedName>
        <fullName evidence="1">Uncharacterized protein</fullName>
    </submittedName>
</protein>
<sequence length="86" mass="9835">MTVSDYPSEPYKQQRMIRRWEARTAMTDAEAALRKALLEMLIDHPLRIHVDAEAMSDTAWEYLQAANHAHPVVAKVLREAACELTT</sequence>
<dbReference type="EMBL" id="JAESHT010000002">
    <property type="protein sequence ID" value="MBL3672274.1"/>
    <property type="molecule type" value="Genomic_DNA"/>
</dbReference>
<evidence type="ECO:0000313" key="1">
    <source>
        <dbReference type="EMBL" id="MBL3672274.1"/>
    </source>
</evidence>
<gene>
    <name evidence="1" type="ORF">JL111_02135</name>
</gene>
<proteinExistence type="predicted"/>
<organism evidence="1 2">
    <name type="scientific">Paracoccus aerius</name>
    <dbReference type="NCBI Taxonomy" id="1915382"/>
    <lineage>
        <taxon>Bacteria</taxon>
        <taxon>Pseudomonadati</taxon>
        <taxon>Pseudomonadota</taxon>
        <taxon>Alphaproteobacteria</taxon>
        <taxon>Rhodobacterales</taxon>
        <taxon>Paracoccaceae</taxon>
        <taxon>Paracoccus</taxon>
    </lineage>
</organism>
<reference evidence="1 2" key="1">
    <citation type="submission" date="2021-01" db="EMBL/GenBank/DDBJ databases">
        <title>011410 draft genome.</title>
        <authorList>
            <person name="Lang L."/>
        </authorList>
    </citation>
    <scope>NUCLEOTIDE SEQUENCE [LARGE SCALE GENOMIC DNA]</scope>
    <source>
        <strain evidence="1 2">KCTC 42845</strain>
    </source>
</reference>
<dbReference type="RefSeq" id="WP_235986107.1">
    <property type="nucleotide sequence ID" value="NZ_JAESHT010000002.1"/>
</dbReference>